<dbReference type="eggNOG" id="KOG2929">
    <property type="taxonomic scope" value="Eukaryota"/>
</dbReference>
<dbReference type="Proteomes" id="UP000266841">
    <property type="component" value="Unassembled WGS sequence"/>
</dbReference>
<dbReference type="GO" id="GO:0016226">
    <property type="term" value="P:iron-sulfur cluster assembly"/>
    <property type="evidence" value="ECO:0007669"/>
    <property type="project" value="TreeGrafter"/>
</dbReference>
<evidence type="ECO:0000256" key="3">
    <source>
        <dbReference type="ARBA" id="ARBA00023128"/>
    </source>
</evidence>
<keyword evidence="3" id="KW-0496">Mitochondrion</keyword>
<dbReference type="NCBIfam" id="TIGR03317">
    <property type="entry name" value="ygfZ_signature"/>
    <property type="match status" value="1"/>
</dbReference>
<dbReference type="InterPro" id="IPR045179">
    <property type="entry name" value="YgfZ/GcvT"/>
</dbReference>
<dbReference type="OMA" id="LECNQEF"/>
<dbReference type="OrthoDB" id="191995at2759"/>
<proteinExistence type="predicted"/>
<dbReference type="InterPro" id="IPR017703">
    <property type="entry name" value="YgfZ/GCV_T_CS"/>
</dbReference>
<feature type="compositionally biased region" description="Polar residues" evidence="5">
    <location>
        <begin position="610"/>
        <end position="624"/>
    </location>
</feature>
<feature type="region of interest" description="Disordered" evidence="5">
    <location>
        <begin position="571"/>
        <end position="624"/>
    </location>
</feature>
<comment type="caution">
    <text evidence="6">The sequence shown here is derived from an EMBL/GenBank/DDBJ whole genome shotgun (WGS) entry which is preliminary data.</text>
</comment>
<keyword evidence="2" id="KW-0809">Transit peptide</keyword>
<keyword evidence="7" id="KW-1185">Reference proteome</keyword>
<gene>
    <name evidence="6" type="ORF">THAOC_15015</name>
</gene>
<dbReference type="SUPFAM" id="SSF103025">
    <property type="entry name" value="Folate-binding domain"/>
    <property type="match status" value="1"/>
</dbReference>
<keyword evidence="4" id="KW-0175">Coiled coil</keyword>
<protein>
    <recommendedName>
        <fullName evidence="8">Aminomethyltransferase folate-binding domain-containing protein</fullName>
    </recommendedName>
</protein>
<accession>K0T1G3</accession>
<evidence type="ECO:0000256" key="1">
    <source>
        <dbReference type="ARBA" id="ARBA00004173"/>
    </source>
</evidence>
<evidence type="ECO:0008006" key="8">
    <source>
        <dbReference type="Google" id="ProtNLM"/>
    </source>
</evidence>
<comment type="subcellular location">
    <subcellularLocation>
        <location evidence="1">Mitochondrion</location>
    </subcellularLocation>
</comment>
<reference evidence="6 7" key="1">
    <citation type="journal article" date="2012" name="Genome Biol.">
        <title>Genome and low-iron response of an oceanic diatom adapted to chronic iron limitation.</title>
        <authorList>
            <person name="Lommer M."/>
            <person name="Specht M."/>
            <person name="Roy A.S."/>
            <person name="Kraemer L."/>
            <person name="Andreson R."/>
            <person name="Gutowska M.A."/>
            <person name="Wolf J."/>
            <person name="Bergner S.V."/>
            <person name="Schilhabel M.B."/>
            <person name="Klostermeier U.C."/>
            <person name="Beiko R.G."/>
            <person name="Rosenstiel P."/>
            <person name="Hippler M."/>
            <person name="Laroche J."/>
        </authorList>
    </citation>
    <scope>NUCLEOTIDE SEQUENCE [LARGE SCALE GENOMIC DNA]</scope>
    <source>
        <strain evidence="6 7">CCMP1005</strain>
    </source>
</reference>
<name>K0T1G3_THAOC</name>
<dbReference type="PANTHER" id="PTHR22602">
    <property type="entry name" value="TRANSFERASE CAF17, MITOCHONDRIAL-RELATED"/>
    <property type="match status" value="1"/>
</dbReference>
<evidence type="ECO:0000256" key="5">
    <source>
        <dbReference type="SAM" id="MobiDB-lite"/>
    </source>
</evidence>
<dbReference type="PANTHER" id="PTHR22602:SF0">
    <property type="entry name" value="TRANSFERASE CAF17, MITOCHONDRIAL-RELATED"/>
    <property type="match status" value="1"/>
</dbReference>
<feature type="region of interest" description="Disordered" evidence="5">
    <location>
        <begin position="55"/>
        <end position="105"/>
    </location>
</feature>
<feature type="compositionally biased region" description="Polar residues" evidence="5">
    <location>
        <begin position="580"/>
        <end position="598"/>
    </location>
</feature>
<feature type="coiled-coil region" evidence="4">
    <location>
        <begin position="401"/>
        <end position="428"/>
    </location>
</feature>
<evidence type="ECO:0000256" key="2">
    <source>
        <dbReference type="ARBA" id="ARBA00022946"/>
    </source>
</evidence>
<evidence type="ECO:0000313" key="6">
    <source>
        <dbReference type="EMBL" id="EJK64267.1"/>
    </source>
</evidence>
<feature type="compositionally biased region" description="Basic and acidic residues" evidence="5">
    <location>
        <begin position="57"/>
        <end position="68"/>
    </location>
</feature>
<sequence>MAFRSTLRKAANYGTLWGRGFETFGDRRILSVTGTGDHATQYLQGLVTSDLTAEPQAPREEAADDVHTVSRSSGGVAPTGVSSSGSLADAPGNRRLDEPAEEEVPVNFTSQMRSTCFLDHKGRVITDAILWKRELGDTKNTTEYLIDLPNDSADLLLAHLKQHKLRRSKIKLADKSDELSVHAIYGTLNAEGAPPGYLAAIDPRHPSLGMRILSVGDEIVGDDSQLEGSRPRDIRNHHFEHLMKKFPSSPGTYSVLRRLAGIAEGNEVTSKTPLECNQEFLNAISFRKGCYLGQELTARSQFLGVIRKRIVPVMIVDTEIEVPKPWIMASMIQDLNEEDGLEKIFGEEGKQMELRGYIPPPLPKISASGAGSIVSMMMGSIALSEDDVGSDENSQDIVGSTEQQKEELEQLQHSGAQLQSEIAELATLGSSIVDKKDGKTIGKVVSGPAPGTSLILAQMRLDRLGLLGQKEKWSKTNKVLIGNSDKEYRFLPYLPLWWPEIDSETGKEKIADDLNGEDELESLFSAPVLIVRSARIRSWCEAISTSAFFCVTTEVPIYIEAHSHRISRHSISDFDDDEPQPQQNVKAWPKATSTSTNLGDRLSADPMLPSSPSSTQASLLFQSS</sequence>
<organism evidence="6 7">
    <name type="scientific">Thalassiosira oceanica</name>
    <name type="common">Marine diatom</name>
    <dbReference type="NCBI Taxonomy" id="159749"/>
    <lineage>
        <taxon>Eukaryota</taxon>
        <taxon>Sar</taxon>
        <taxon>Stramenopiles</taxon>
        <taxon>Ochrophyta</taxon>
        <taxon>Bacillariophyta</taxon>
        <taxon>Coscinodiscophyceae</taxon>
        <taxon>Thalassiosirophycidae</taxon>
        <taxon>Thalassiosirales</taxon>
        <taxon>Thalassiosiraceae</taxon>
        <taxon>Thalassiosira</taxon>
    </lineage>
</organism>
<evidence type="ECO:0000256" key="4">
    <source>
        <dbReference type="SAM" id="Coils"/>
    </source>
</evidence>
<dbReference type="InterPro" id="IPR027266">
    <property type="entry name" value="TrmE/GcvT-like"/>
</dbReference>
<evidence type="ECO:0000313" key="7">
    <source>
        <dbReference type="Proteomes" id="UP000266841"/>
    </source>
</evidence>
<dbReference type="Gene3D" id="3.30.1360.120">
    <property type="entry name" value="Probable tRNA modification gtpase trme, domain 1"/>
    <property type="match status" value="1"/>
</dbReference>
<dbReference type="GO" id="GO:0005759">
    <property type="term" value="C:mitochondrial matrix"/>
    <property type="evidence" value="ECO:0007669"/>
    <property type="project" value="TreeGrafter"/>
</dbReference>
<dbReference type="AlphaFoldDB" id="K0T1G3"/>
<dbReference type="EMBL" id="AGNL01017458">
    <property type="protein sequence ID" value="EJK64267.1"/>
    <property type="molecule type" value="Genomic_DNA"/>
</dbReference>